<dbReference type="EMBL" id="NVAP01000065">
    <property type="protein sequence ID" value="PFQ40472.1"/>
    <property type="molecule type" value="Genomic_DNA"/>
</dbReference>
<reference evidence="1 2" key="1">
    <citation type="submission" date="2017-09" db="EMBL/GenBank/DDBJ databases">
        <title>Large-scale bioinformatics analysis of Bacillus genomes uncovers conserved roles of natural products in bacterial physiology.</title>
        <authorList>
            <consortium name="Agbiome Team Llc"/>
            <person name="Bleich R.M."/>
            <person name="Grubbs K.J."/>
            <person name="Santa Maria K.C."/>
            <person name="Allen S.E."/>
            <person name="Farag S."/>
            <person name="Shank E.A."/>
            <person name="Bowers A."/>
        </authorList>
    </citation>
    <scope>NUCLEOTIDE SEQUENCE [LARGE SCALE GENOMIC DNA]</scope>
    <source>
        <strain evidence="1 2">AFS070861</strain>
    </source>
</reference>
<organism evidence="1 2">
    <name type="scientific">Bacillus cereus</name>
    <dbReference type="NCBI Taxonomy" id="1396"/>
    <lineage>
        <taxon>Bacteria</taxon>
        <taxon>Bacillati</taxon>
        <taxon>Bacillota</taxon>
        <taxon>Bacilli</taxon>
        <taxon>Bacillales</taxon>
        <taxon>Bacillaceae</taxon>
        <taxon>Bacillus</taxon>
        <taxon>Bacillus cereus group</taxon>
    </lineage>
</organism>
<name>A0A2B2LDW4_BACCE</name>
<dbReference type="Proteomes" id="UP000224386">
    <property type="component" value="Unassembled WGS sequence"/>
</dbReference>
<sequence length="68" mass="7887">MFYKKSDDKTKLEVIDLKKLILLFLLVILALNITGCSNNIDTLDNSNYFTDTKAKCINKAWYKKSHVM</sequence>
<accession>A0A2B2LDW4</accession>
<evidence type="ECO:0000313" key="1">
    <source>
        <dbReference type="EMBL" id="PFQ40472.1"/>
    </source>
</evidence>
<proteinExistence type="predicted"/>
<protein>
    <submittedName>
        <fullName evidence="1">Uncharacterized protein</fullName>
    </submittedName>
</protein>
<evidence type="ECO:0000313" key="2">
    <source>
        <dbReference type="Proteomes" id="UP000224386"/>
    </source>
</evidence>
<comment type="caution">
    <text evidence="1">The sequence shown here is derived from an EMBL/GenBank/DDBJ whole genome shotgun (WGS) entry which is preliminary data.</text>
</comment>
<gene>
    <name evidence="1" type="ORF">COK05_27650</name>
</gene>
<dbReference type="AlphaFoldDB" id="A0A2B2LDW4"/>